<reference evidence="2 3" key="1">
    <citation type="submission" date="2024-08" db="EMBL/GenBank/DDBJ databases">
        <title>Gnathostoma spinigerum genome.</title>
        <authorList>
            <person name="Gonzalez-Bertolin B."/>
            <person name="Monzon S."/>
            <person name="Zaballos A."/>
            <person name="Jimenez P."/>
            <person name="Dekumyoy P."/>
            <person name="Varona S."/>
            <person name="Cuesta I."/>
            <person name="Sumanam S."/>
            <person name="Adisakwattana P."/>
            <person name="Gasser R.B."/>
            <person name="Hernandez-Gonzalez A."/>
            <person name="Young N.D."/>
            <person name="Perteguer M.J."/>
        </authorList>
    </citation>
    <scope>NUCLEOTIDE SEQUENCE [LARGE SCALE GENOMIC DNA]</scope>
    <source>
        <strain evidence="2">AL3</strain>
        <tissue evidence="2">Liver</tissue>
    </source>
</reference>
<dbReference type="Proteomes" id="UP001608902">
    <property type="component" value="Unassembled WGS sequence"/>
</dbReference>
<dbReference type="EMBL" id="JBGFUD010000458">
    <property type="protein sequence ID" value="MFH4974563.1"/>
    <property type="molecule type" value="Genomic_DNA"/>
</dbReference>
<evidence type="ECO:0000256" key="1">
    <source>
        <dbReference type="SAM" id="MobiDB-lite"/>
    </source>
</evidence>
<dbReference type="AlphaFoldDB" id="A0ABD6ECL8"/>
<name>A0ABD6ECL8_9BILA</name>
<feature type="compositionally biased region" description="Polar residues" evidence="1">
    <location>
        <begin position="40"/>
        <end position="54"/>
    </location>
</feature>
<sequence length="110" mass="12207">MHCQKIPSISFGNVDFATLWNSLIDCRTFEELKHHMMGQSQSYDLASASTTTPPEDQEHAAGEDSSTRCVKMTHQDEQTNETQTLDRAKSPQDLPLETHSEEVKAAAADA</sequence>
<comment type="caution">
    <text evidence="2">The sequence shown here is derived from an EMBL/GenBank/DDBJ whole genome shotgun (WGS) entry which is preliminary data.</text>
</comment>
<accession>A0ABD6ECL8</accession>
<organism evidence="2 3">
    <name type="scientific">Gnathostoma spinigerum</name>
    <dbReference type="NCBI Taxonomy" id="75299"/>
    <lineage>
        <taxon>Eukaryota</taxon>
        <taxon>Metazoa</taxon>
        <taxon>Ecdysozoa</taxon>
        <taxon>Nematoda</taxon>
        <taxon>Chromadorea</taxon>
        <taxon>Rhabditida</taxon>
        <taxon>Spirurina</taxon>
        <taxon>Gnathostomatomorpha</taxon>
        <taxon>Gnathostomatoidea</taxon>
        <taxon>Gnathostomatidae</taxon>
        <taxon>Gnathostoma</taxon>
    </lineage>
</organism>
<keyword evidence="3" id="KW-1185">Reference proteome</keyword>
<feature type="compositionally biased region" description="Basic and acidic residues" evidence="1">
    <location>
        <begin position="56"/>
        <end position="66"/>
    </location>
</feature>
<evidence type="ECO:0000313" key="2">
    <source>
        <dbReference type="EMBL" id="MFH4974563.1"/>
    </source>
</evidence>
<proteinExistence type="predicted"/>
<feature type="compositionally biased region" description="Basic and acidic residues" evidence="1">
    <location>
        <begin position="84"/>
        <end position="104"/>
    </location>
</feature>
<gene>
    <name evidence="2" type="ORF">AB6A40_001272</name>
</gene>
<protein>
    <submittedName>
        <fullName evidence="2">Uncharacterized protein</fullName>
    </submittedName>
</protein>
<feature type="region of interest" description="Disordered" evidence="1">
    <location>
        <begin position="40"/>
        <end position="110"/>
    </location>
</feature>
<evidence type="ECO:0000313" key="3">
    <source>
        <dbReference type="Proteomes" id="UP001608902"/>
    </source>
</evidence>